<evidence type="ECO:0000313" key="10">
    <source>
        <dbReference type="EMBL" id="SHK05256.1"/>
    </source>
</evidence>
<name>A0A1M6PBD6_9FIRM</name>
<evidence type="ECO:0000256" key="4">
    <source>
        <dbReference type="ARBA" id="ARBA00022692"/>
    </source>
</evidence>
<dbReference type="GO" id="GO:0005886">
    <property type="term" value="C:plasma membrane"/>
    <property type="evidence" value="ECO:0007669"/>
    <property type="project" value="UniProtKB-SubCell"/>
</dbReference>
<evidence type="ECO:0000256" key="8">
    <source>
        <dbReference type="SAM" id="Phobius"/>
    </source>
</evidence>
<dbReference type="EMBL" id="FQZY01000027">
    <property type="protein sequence ID" value="SHK05256.1"/>
    <property type="molecule type" value="Genomic_DNA"/>
</dbReference>
<evidence type="ECO:0000313" key="11">
    <source>
        <dbReference type="Proteomes" id="UP000184301"/>
    </source>
</evidence>
<keyword evidence="11" id="KW-1185">Reference proteome</keyword>
<feature type="transmembrane region" description="Helical" evidence="8">
    <location>
        <begin position="111"/>
        <end position="133"/>
    </location>
</feature>
<dbReference type="STRING" id="1121950.SAMN02745243_02076"/>
<comment type="subcellular location">
    <subcellularLocation>
        <location evidence="1">Cell membrane</location>
        <topology evidence="1">Multi-pass membrane protein</topology>
    </subcellularLocation>
</comment>
<reference evidence="10 11" key="1">
    <citation type="submission" date="2016-11" db="EMBL/GenBank/DDBJ databases">
        <authorList>
            <person name="Jaros S."/>
            <person name="Januszkiewicz K."/>
            <person name="Wedrychowicz H."/>
        </authorList>
    </citation>
    <scope>NUCLEOTIDE SEQUENCE [LARGE SCALE GENOMIC DNA]</scope>
    <source>
        <strain evidence="10 11">DSM 15480</strain>
    </source>
</reference>
<feature type="domain" description="Threonine/Serine exporter ThrE" evidence="9">
    <location>
        <begin position="5"/>
        <end position="131"/>
    </location>
</feature>
<dbReference type="RefSeq" id="WP_084534002.1">
    <property type="nucleotide sequence ID" value="NZ_FQZY01000027.1"/>
</dbReference>
<dbReference type="PANTHER" id="PTHR34390:SF1">
    <property type="entry name" value="SUCCINATE TRANSPORTER SUBUNIT YJJB-RELATED"/>
    <property type="match status" value="1"/>
</dbReference>
<keyword evidence="5 8" id="KW-1133">Transmembrane helix</keyword>
<keyword evidence="3" id="KW-0997">Cell inner membrane</keyword>
<dbReference type="Proteomes" id="UP000184301">
    <property type="component" value="Unassembled WGS sequence"/>
</dbReference>
<evidence type="ECO:0000256" key="6">
    <source>
        <dbReference type="ARBA" id="ARBA00023136"/>
    </source>
</evidence>
<feature type="transmembrane region" description="Helical" evidence="8">
    <location>
        <begin position="50"/>
        <end position="69"/>
    </location>
</feature>
<comment type="similarity">
    <text evidence="7">Belongs to the ThrE exporter (TC 2.A.79) family.</text>
</comment>
<organism evidence="10 11">
    <name type="scientific">Hespellia stercorisuis DSM 15480</name>
    <dbReference type="NCBI Taxonomy" id="1121950"/>
    <lineage>
        <taxon>Bacteria</taxon>
        <taxon>Bacillati</taxon>
        <taxon>Bacillota</taxon>
        <taxon>Clostridia</taxon>
        <taxon>Lachnospirales</taxon>
        <taxon>Lachnospiraceae</taxon>
        <taxon>Hespellia</taxon>
    </lineage>
</organism>
<dbReference type="InterPro" id="IPR050539">
    <property type="entry name" value="ThrE_Dicarb/AminoAcid_Exp"/>
</dbReference>
<keyword evidence="2" id="KW-1003">Cell membrane</keyword>
<evidence type="ECO:0000256" key="3">
    <source>
        <dbReference type="ARBA" id="ARBA00022519"/>
    </source>
</evidence>
<keyword evidence="4 8" id="KW-0812">Transmembrane</keyword>
<dbReference type="PANTHER" id="PTHR34390">
    <property type="entry name" value="UPF0442 PROTEIN YJJB-RELATED"/>
    <property type="match status" value="1"/>
</dbReference>
<keyword evidence="6 8" id="KW-0472">Membrane</keyword>
<evidence type="ECO:0000256" key="5">
    <source>
        <dbReference type="ARBA" id="ARBA00022989"/>
    </source>
</evidence>
<dbReference type="Pfam" id="PF12821">
    <property type="entry name" value="ThrE_2"/>
    <property type="match status" value="1"/>
</dbReference>
<sequence length="143" mass="15715">MIIKCLGAFLASIAFSVIFEAPKKYLIHAGIAGALSWGIFLIMESKVNDVVLSTFVATAILTFISHLMARVWKAPSTMFLIPAIIPLVPGSGMYHVGYSLIYENRAAAVNYAYETLLTAGAIALGIFVIDMLFRNKMLQKIRR</sequence>
<evidence type="ECO:0000256" key="7">
    <source>
        <dbReference type="ARBA" id="ARBA00034125"/>
    </source>
</evidence>
<dbReference type="AlphaFoldDB" id="A0A1M6PBD6"/>
<evidence type="ECO:0000256" key="2">
    <source>
        <dbReference type="ARBA" id="ARBA00022475"/>
    </source>
</evidence>
<evidence type="ECO:0000256" key="1">
    <source>
        <dbReference type="ARBA" id="ARBA00004651"/>
    </source>
</evidence>
<evidence type="ECO:0000259" key="9">
    <source>
        <dbReference type="Pfam" id="PF12821"/>
    </source>
</evidence>
<accession>A0A1M6PBD6</accession>
<dbReference type="GO" id="GO:0015744">
    <property type="term" value="P:succinate transport"/>
    <property type="evidence" value="ECO:0007669"/>
    <property type="project" value="TreeGrafter"/>
</dbReference>
<proteinExistence type="inferred from homology"/>
<protein>
    <submittedName>
        <fullName evidence="10">Uncharacterized membrane protein YjjB, DUF3815 family</fullName>
    </submittedName>
</protein>
<dbReference type="InterPro" id="IPR024528">
    <property type="entry name" value="ThrE_2"/>
</dbReference>
<gene>
    <name evidence="10" type="ORF">SAMN02745243_02076</name>
</gene>
<dbReference type="OrthoDB" id="9810047at2"/>